<evidence type="ECO:0000313" key="3">
    <source>
        <dbReference type="EMBL" id="TXQ22389.1"/>
    </source>
</evidence>
<feature type="compositionally biased region" description="Polar residues" evidence="1">
    <location>
        <begin position="12"/>
        <end position="24"/>
    </location>
</feature>
<name>A0AB74M7R4_ECOLX</name>
<evidence type="ECO:0000313" key="2">
    <source>
        <dbReference type="EMBL" id="TXQ22338.1"/>
    </source>
</evidence>
<gene>
    <name evidence="3" type="ORF">FV293_28445</name>
    <name evidence="2" type="ORF">FV293_28455</name>
</gene>
<feature type="compositionally biased region" description="Basic and acidic residues" evidence="1">
    <location>
        <begin position="1"/>
        <end position="11"/>
    </location>
</feature>
<dbReference type="Proteomes" id="UP000321295">
    <property type="component" value="Unassembled WGS sequence"/>
</dbReference>
<evidence type="ECO:0000313" key="4">
    <source>
        <dbReference type="Proteomes" id="UP000321295"/>
    </source>
</evidence>
<feature type="non-terminal residue" evidence="2">
    <location>
        <position position="31"/>
    </location>
</feature>
<dbReference type="EMBL" id="VRXD01000247">
    <property type="protein sequence ID" value="TXQ22338.1"/>
    <property type="molecule type" value="Genomic_DNA"/>
</dbReference>
<feature type="region of interest" description="Disordered" evidence="1">
    <location>
        <begin position="1"/>
        <end position="31"/>
    </location>
</feature>
<proteinExistence type="predicted"/>
<protein>
    <submittedName>
        <fullName evidence="2">Transcriptional regulator</fullName>
    </submittedName>
</protein>
<dbReference type="EMBL" id="VRXD01000246">
    <property type="protein sequence ID" value="TXQ22389.1"/>
    <property type="molecule type" value="Genomic_DNA"/>
</dbReference>
<dbReference type="AlphaFoldDB" id="A0AB74M7R4"/>
<accession>A0AB74M7R4</accession>
<comment type="caution">
    <text evidence="2">The sequence shown here is derived from an EMBL/GenBank/DDBJ whole genome shotgun (WGS) entry which is preliminary data.</text>
</comment>
<evidence type="ECO:0000256" key="1">
    <source>
        <dbReference type="SAM" id="MobiDB-lite"/>
    </source>
</evidence>
<sequence length="31" mass="3338">MRKSIADKELSDTQALQENDSITESVGAAND</sequence>
<reference evidence="2 4" key="1">
    <citation type="submission" date="2019-08" db="EMBL/GenBank/DDBJ databases">
        <title>Whole genome analysis of cultivated E. coli strains isolated from CD patients and healthy donors.</title>
        <authorList>
            <person name="Siniagina M.N."/>
            <person name="Markelova M.I."/>
            <person name="Laikov A.V."/>
            <person name="Boulygina E.A."/>
            <person name="Khusnutdinova D.R."/>
            <person name="Kharchenko A."/>
            <person name="Grigoryeva T.V."/>
        </authorList>
    </citation>
    <scope>NUCLEOTIDE SEQUENCE [LARGE SCALE GENOMIC DNA]</scope>
    <source>
        <strain evidence="2 4">1_45_11</strain>
    </source>
</reference>
<organism evidence="2 4">
    <name type="scientific">Escherichia coli</name>
    <dbReference type="NCBI Taxonomy" id="562"/>
    <lineage>
        <taxon>Bacteria</taxon>
        <taxon>Pseudomonadati</taxon>
        <taxon>Pseudomonadota</taxon>
        <taxon>Gammaproteobacteria</taxon>
        <taxon>Enterobacterales</taxon>
        <taxon>Enterobacteriaceae</taxon>
        <taxon>Escherichia</taxon>
    </lineage>
</organism>